<keyword evidence="6 8" id="KW-0560">Oxidoreductase</keyword>
<dbReference type="InterPro" id="IPR050775">
    <property type="entry name" value="FAD-binding_Monooxygenases"/>
</dbReference>
<keyword evidence="9" id="KW-1185">Reference proteome</keyword>
<evidence type="ECO:0000313" key="8">
    <source>
        <dbReference type="EMBL" id="MFB9712732.1"/>
    </source>
</evidence>
<dbReference type="Gene3D" id="3.50.50.60">
    <property type="entry name" value="FAD/NAD(P)-binding domain"/>
    <property type="match status" value="2"/>
</dbReference>
<keyword evidence="3" id="KW-0285">Flavoprotein</keyword>
<dbReference type="GO" id="GO:0004497">
    <property type="term" value="F:monooxygenase activity"/>
    <property type="evidence" value="ECO:0007669"/>
    <property type="project" value="UniProtKB-KW"/>
</dbReference>
<gene>
    <name evidence="8" type="ORF">ACFFPI_00990</name>
</gene>
<dbReference type="Pfam" id="PF00743">
    <property type="entry name" value="FMO-like"/>
    <property type="match status" value="1"/>
</dbReference>
<evidence type="ECO:0000256" key="5">
    <source>
        <dbReference type="ARBA" id="ARBA00022857"/>
    </source>
</evidence>
<keyword evidence="4" id="KW-0274">FAD</keyword>
<keyword evidence="7 8" id="KW-0503">Monooxygenase</keyword>
<dbReference type="InterPro" id="IPR020946">
    <property type="entry name" value="Flavin_mOase-like"/>
</dbReference>
<dbReference type="EMBL" id="JBHMBH010000006">
    <property type="protein sequence ID" value="MFB9712732.1"/>
    <property type="molecule type" value="Genomic_DNA"/>
</dbReference>
<evidence type="ECO:0000256" key="3">
    <source>
        <dbReference type="ARBA" id="ARBA00022630"/>
    </source>
</evidence>
<evidence type="ECO:0000256" key="6">
    <source>
        <dbReference type="ARBA" id="ARBA00023002"/>
    </source>
</evidence>
<name>A0ABV5UJP7_9MICC</name>
<sequence>MKTDFDAIVVGAGFSGLYMLHRLREQGLNVRVFERGTAVGGTWYWNRYPGLQCDTETISYSFTFDADLYRDWTWSRRFAPREEIQRYAEYVTDRLDLRRDIQFQTSVTFAHFQEDTNTWKVGLDDGTELTTRFFVTASGPLSTANVPQLPGMENFEGEVYHTATWPREDVQFTGKRIAVIGTGSSGAQVICNGGIAEQVGRMVVFQRTPQYITPAKQMLLDEETVRERKDNLEALVEEMKNSSFGAPGTSTDRSAFEHTPKQRDEVFQAAWEYGAQAFALATYNDLTSNEEANGFAADFVRRKIAEIVSDPETARKLMPNYLFGTKRPIKADNYYETFNRDNVDLVALKEEPIQEVTANGIRTSDGFYELDMIIFATGFDAVTGTLFNMDIRGVGGQTLQEKWLDGAEVMAHLGIATHGFPNMFMCQGPQSPSVMANFLFGIELNVGWTAKLIGYLVAHGIERAEANADAEFEWADMVQQQAEATLLLKTESWWSGANIAEKPRPKFFLTYLGGVKKYREELDANEANGFKGFTLSSALEPAVAQA</sequence>
<dbReference type="Proteomes" id="UP001589536">
    <property type="component" value="Unassembled WGS sequence"/>
</dbReference>
<evidence type="ECO:0000256" key="4">
    <source>
        <dbReference type="ARBA" id="ARBA00022827"/>
    </source>
</evidence>
<comment type="caution">
    <text evidence="8">The sequence shown here is derived from an EMBL/GenBank/DDBJ whole genome shotgun (WGS) entry which is preliminary data.</text>
</comment>
<dbReference type="EC" id="1.14.13.-" evidence="8"/>
<reference evidence="8 9" key="1">
    <citation type="submission" date="2024-09" db="EMBL/GenBank/DDBJ databases">
        <authorList>
            <person name="Sun Q."/>
            <person name="Mori K."/>
        </authorList>
    </citation>
    <scope>NUCLEOTIDE SEQUENCE [LARGE SCALE GENOMIC DNA]</scope>
    <source>
        <strain evidence="8 9">JCM 13519</strain>
    </source>
</reference>
<comment type="similarity">
    <text evidence="2">Belongs to the FAD-binding monooxygenase family.</text>
</comment>
<evidence type="ECO:0000256" key="2">
    <source>
        <dbReference type="ARBA" id="ARBA00010139"/>
    </source>
</evidence>
<dbReference type="InterPro" id="IPR036188">
    <property type="entry name" value="FAD/NAD-bd_sf"/>
</dbReference>
<evidence type="ECO:0000256" key="1">
    <source>
        <dbReference type="ARBA" id="ARBA00001974"/>
    </source>
</evidence>
<protein>
    <submittedName>
        <fullName evidence="8">Flavin-containing monooxygenase</fullName>
        <ecNumber evidence="8">1.14.13.-</ecNumber>
    </submittedName>
</protein>
<comment type="cofactor">
    <cofactor evidence="1">
        <name>FAD</name>
        <dbReference type="ChEBI" id="CHEBI:57692"/>
    </cofactor>
</comment>
<organism evidence="8 9">
    <name type="scientific">Arthrobacter methylotrophus</name>
    <dbReference type="NCBI Taxonomy" id="121291"/>
    <lineage>
        <taxon>Bacteria</taxon>
        <taxon>Bacillati</taxon>
        <taxon>Actinomycetota</taxon>
        <taxon>Actinomycetes</taxon>
        <taxon>Micrococcales</taxon>
        <taxon>Micrococcaceae</taxon>
        <taxon>Arthrobacter</taxon>
    </lineage>
</organism>
<dbReference type="PANTHER" id="PTHR43098">
    <property type="entry name" value="L-ORNITHINE N(5)-MONOOXYGENASE-RELATED"/>
    <property type="match status" value="1"/>
</dbReference>
<dbReference type="PANTHER" id="PTHR43098:SF3">
    <property type="entry name" value="L-ORNITHINE N(5)-MONOOXYGENASE-RELATED"/>
    <property type="match status" value="1"/>
</dbReference>
<keyword evidence="5" id="KW-0521">NADP</keyword>
<evidence type="ECO:0000313" key="9">
    <source>
        <dbReference type="Proteomes" id="UP001589536"/>
    </source>
</evidence>
<dbReference type="SUPFAM" id="SSF51905">
    <property type="entry name" value="FAD/NAD(P)-binding domain"/>
    <property type="match status" value="1"/>
</dbReference>
<proteinExistence type="inferred from homology"/>
<dbReference type="RefSeq" id="WP_345049688.1">
    <property type="nucleotide sequence ID" value="NZ_BAABED010000001.1"/>
</dbReference>
<accession>A0ABV5UJP7</accession>
<evidence type="ECO:0000256" key="7">
    <source>
        <dbReference type="ARBA" id="ARBA00023033"/>
    </source>
</evidence>